<dbReference type="Gene3D" id="3.40.1350.10">
    <property type="match status" value="1"/>
</dbReference>
<feature type="domain" description="Restriction endonuclease type IV Mrr" evidence="1">
    <location>
        <begin position="30"/>
        <end position="138"/>
    </location>
</feature>
<name>A0ABU5HFZ6_9BACT</name>
<dbReference type="InterPro" id="IPR011335">
    <property type="entry name" value="Restrct_endonuc-II-like"/>
</dbReference>
<gene>
    <name evidence="2" type="ORF">SYV04_37140</name>
</gene>
<evidence type="ECO:0000313" key="3">
    <source>
        <dbReference type="Proteomes" id="UP001291309"/>
    </source>
</evidence>
<keyword evidence="2" id="KW-0255">Endonuclease</keyword>
<accession>A0ABU5HFZ6</accession>
<organism evidence="2 3">
    <name type="scientific">Hyalangium rubrum</name>
    <dbReference type="NCBI Taxonomy" id="3103134"/>
    <lineage>
        <taxon>Bacteria</taxon>
        <taxon>Pseudomonadati</taxon>
        <taxon>Myxococcota</taxon>
        <taxon>Myxococcia</taxon>
        <taxon>Myxococcales</taxon>
        <taxon>Cystobacterineae</taxon>
        <taxon>Archangiaceae</taxon>
        <taxon>Hyalangium</taxon>
    </lineage>
</organism>
<dbReference type="Proteomes" id="UP001291309">
    <property type="component" value="Unassembled WGS sequence"/>
</dbReference>
<dbReference type="RefSeq" id="WP_321550785.1">
    <property type="nucleotide sequence ID" value="NZ_JAXIVS010000017.1"/>
</dbReference>
<evidence type="ECO:0000259" key="1">
    <source>
        <dbReference type="Pfam" id="PF04471"/>
    </source>
</evidence>
<comment type="caution">
    <text evidence="2">The sequence shown here is derived from an EMBL/GenBank/DDBJ whole genome shotgun (WGS) entry which is preliminary data.</text>
</comment>
<keyword evidence="2" id="KW-0378">Hydrolase</keyword>
<protein>
    <submittedName>
        <fullName evidence="2">Restriction endonuclease</fullName>
        <ecNumber evidence="2">3.1.21.-</ecNumber>
    </submittedName>
</protein>
<dbReference type="EC" id="3.1.21.-" evidence="2"/>
<sequence>MEQIRTLDRLGLLRLWDWLLEGKPVDGWAEGKAFEYLILRAFEVETAHVVWPYFVSRSEQIDGAVFVDGMSCLVESKQQAHRLGFGPIARFKARLDRRPSAAIGLLFSSSGFTEPAVEEATRHPTRNVLLWKGADITHALMNGMRAGLQLKWRKAVEQATPDYQLGSEEDA</sequence>
<keyword evidence="2" id="KW-0540">Nuclease</keyword>
<dbReference type="InterPro" id="IPR011856">
    <property type="entry name" value="tRNA_endonuc-like_dom_sf"/>
</dbReference>
<reference evidence="2 3" key="1">
    <citation type="submission" date="2023-12" db="EMBL/GenBank/DDBJ databases">
        <title>the genome sequence of Hyalangium sp. s54d21.</title>
        <authorList>
            <person name="Zhang X."/>
        </authorList>
    </citation>
    <scope>NUCLEOTIDE SEQUENCE [LARGE SCALE GENOMIC DNA]</scope>
    <source>
        <strain evidence="3">s54d21</strain>
    </source>
</reference>
<dbReference type="SUPFAM" id="SSF52980">
    <property type="entry name" value="Restriction endonuclease-like"/>
    <property type="match status" value="1"/>
</dbReference>
<dbReference type="Pfam" id="PF04471">
    <property type="entry name" value="Mrr_cat"/>
    <property type="match status" value="1"/>
</dbReference>
<dbReference type="EMBL" id="JAXIVS010000017">
    <property type="protein sequence ID" value="MDY7232074.1"/>
    <property type="molecule type" value="Genomic_DNA"/>
</dbReference>
<evidence type="ECO:0000313" key="2">
    <source>
        <dbReference type="EMBL" id="MDY7232074.1"/>
    </source>
</evidence>
<dbReference type="InterPro" id="IPR007560">
    <property type="entry name" value="Restrct_endonuc_IV_Mrr"/>
</dbReference>
<keyword evidence="3" id="KW-1185">Reference proteome</keyword>
<proteinExistence type="predicted"/>
<dbReference type="GO" id="GO:0004519">
    <property type="term" value="F:endonuclease activity"/>
    <property type="evidence" value="ECO:0007669"/>
    <property type="project" value="UniProtKB-KW"/>
</dbReference>
<dbReference type="GO" id="GO:0016787">
    <property type="term" value="F:hydrolase activity"/>
    <property type="evidence" value="ECO:0007669"/>
    <property type="project" value="UniProtKB-KW"/>
</dbReference>